<comment type="similarity">
    <text evidence="1">Belongs to the 'GDXG' lipolytic enzyme family.</text>
</comment>
<evidence type="ECO:0000256" key="2">
    <source>
        <dbReference type="ARBA" id="ARBA00022801"/>
    </source>
</evidence>
<dbReference type="AlphaFoldDB" id="A0A0G3BWR9"/>
<evidence type="ECO:0000313" key="4">
    <source>
        <dbReference type="EMBL" id="AKJ31806.1"/>
    </source>
</evidence>
<dbReference type="InterPro" id="IPR002168">
    <property type="entry name" value="Lipase_GDXG_HIS_AS"/>
</dbReference>
<dbReference type="PANTHER" id="PTHR48081:SF33">
    <property type="entry name" value="KYNURENINE FORMAMIDASE"/>
    <property type="match status" value="1"/>
</dbReference>
<dbReference type="InterPro" id="IPR049492">
    <property type="entry name" value="BD-FAE-like_dom"/>
</dbReference>
<evidence type="ECO:0000313" key="5">
    <source>
        <dbReference type="Proteomes" id="UP000035352"/>
    </source>
</evidence>
<proteinExistence type="inferred from homology"/>
<dbReference type="Proteomes" id="UP000035352">
    <property type="component" value="Chromosome"/>
</dbReference>
<gene>
    <name evidence="4" type="ORF">AAW51_5115</name>
</gene>
<keyword evidence="2" id="KW-0378">Hydrolase</keyword>
<organism evidence="4 5">
    <name type="scientific">Caldimonas brevitalea</name>
    <dbReference type="NCBI Taxonomy" id="413882"/>
    <lineage>
        <taxon>Bacteria</taxon>
        <taxon>Pseudomonadati</taxon>
        <taxon>Pseudomonadota</taxon>
        <taxon>Betaproteobacteria</taxon>
        <taxon>Burkholderiales</taxon>
        <taxon>Sphaerotilaceae</taxon>
        <taxon>Caldimonas</taxon>
    </lineage>
</organism>
<evidence type="ECO:0000259" key="3">
    <source>
        <dbReference type="Pfam" id="PF20434"/>
    </source>
</evidence>
<dbReference type="PANTHER" id="PTHR48081">
    <property type="entry name" value="AB HYDROLASE SUPERFAMILY PROTEIN C4A8.06C"/>
    <property type="match status" value="1"/>
</dbReference>
<feature type="domain" description="BD-FAE-like" evidence="3">
    <location>
        <begin position="16"/>
        <end position="122"/>
    </location>
</feature>
<evidence type="ECO:0000256" key="1">
    <source>
        <dbReference type="ARBA" id="ARBA00010515"/>
    </source>
</evidence>
<dbReference type="KEGG" id="pbh:AAW51_5115"/>
<dbReference type="InterPro" id="IPR029058">
    <property type="entry name" value="AB_hydrolase_fold"/>
</dbReference>
<dbReference type="SUPFAM" id="SSF53474">
    <property type="entry name" value="alpha/beta-Hydrolases"/>
    <property type="match status" value="1"/>
</dbReference>
<keyword evidence="5" id="KW-1185">Reference proteome</keyword>
<reference evidence="4 5" key="1">
    <citation type="submission" date="2015-05" db="EMBL/GenBank/DDBJ databases">
        <authorList>
            <person name="Tang B."/>
            <person name="Yu Y."/>
        </authorList>
    </citation>
    <scope>NUCLEOTIDE SEQUENCE [LARGE SCALE GENOMIC DNA]</scope>
    <source>
        <strain evidence="4 5">DSM 7029</strain>
    </source>
</reference>
<name>A0A0G3BWR9_9BURK</name>
<dbReference type="Gene3D" id="3.40.50.1820">
    <property type="entry name" value="alpha/beta hydrolase"/>
    <property type="match status" value="1"/>
</dbReference>
<dbReference type="EMBL" id="CP011371">
    <property type="protein sequence ID" value="AKJ31806.1"/>
    <property type="molecule type" value="Genomic_DNA"/>
</dbReference>
<sequence length="257" mass="28000">MIRDVPYGARPEHRFDVYLPARAQAAPVIFLVHGGGWERGDKAHGPLVENKVAHWVGKGFVLISTNYRMLPEAQPDEQARDVARAFAAAQQRAAQWGADPRRYILMGHSAGAHLAALLASSPTLTARHGVSPWLGTVLLDSAVLDVVQLMEQRHLGLFDDAFGADPLYWPTVSPYHLLQQATAPLLAVCSSQRAAPCPDAQRFAAKAVALGSRVEVQPEDLGHGEINRQLGLASPYTARVDSFLRSLDAWVAHLLSR</sequence>
<dbReference type="GO" id="GO:0016787">
    <property type="term" value="F:hydrolase activity"/>
    <property type="evidence" value="ECO:0007669"/>
    <property type="project" value="UniProtKB-KW"/>
</dbReference>
<dbReference type="PROSITE" id="PS01173">
    <property type="entry name" value="LIPASE_GDXG_HIS"/>
    <property type="match status" value="1"/>
</dbReference>
<accession>A0A0G3BWR9</accession>
<dbReference type="STRING" id="413882.AAW51_5115"/>
<dbReference type="Pfam" id="PF20434">
    <property type="entry name" value="BD-FAE"/>
    <property type="match status" value="1"/>
</dbReference>
<protein>
    <submittedName>
        <fullName evidence="4">Esterase</fullName>
    </submittedName>
</protein>
<dbReference type="InterPro" id="IPR050300">
    <property type="entry name" value="GDXG_lipolytic_enzyme"/>
</dbReference>